<dbReference type="InterPro" id="IPR009057">
    <property type="entry name" value="Homeodomain-like_sf"/>
</dbReference>
<dbReference type="FunFam" id="1.10.10.60:FF:000017">
    <property type="entry name" value="Homeobox protein antennapedia"/>
    <property type="match status" value="1"/>
</dbReference>
<keyword evidence="6 10" id="KW-0238">DNA-binding</keyword>
<evidence type="ECO:0000256" key="7">
    <source>
        <dbReference type="ARBA" id="ARBA00023155"/>
    </source>
</evidence>
<dbReference type="GO" id="GO:0000981">
    <property type="term" value="F:DNA-binding transcription factor activity, RNA polymerase II-specific"/>
    <property type="evidence" value="ECO:0007669"/>
    <property type="project" value="InterPro"/>
</dbReference>
<keyword evidence="7 10" id="KW-0371">Homeobox</keyword>
<dbReference type="Ensembl" id="ENSPKIT00000036821.1">
    <property type="protein sequence ID" value="ENSPKIP00000012426.1"/>
    <property type="gene ID" value="ENSPKIG00000000233.1"/>
</dbReference>
<evidence type="ECO:0000256" key="6">
    <source>
        <dbReference type="ARBA" id="ARBA00023125"/>
    </source>
</evidence>
<accession>A0A3B3R411</accession>
<keyword evidence="8" id="KW-0804">Transcription</keyword>
<dbReference type="InterPro" id="IPR017995">
    <property type="entry name" value="Homeobox_antennapedia"/>
</dbReference>
<evidence type="ECO:0000256" key="8">
    <source>
        <dbReference type="ARBA" id="ARBA00023163"/>
    </source>
</evidence>
<dbReference type="GO" id="GO:0000978">
    <property type="term" value="F:RNA polymerase II cis-regulatory region sequence-specific DNA binding"/>
    <property type="evidence" value="ECO:0007669"/>
    <property type="project" value="TreeGrafter"/>
</dbReference>
<evidence type="ECO:0000259" key="13">
    <source>
        <dbReference type="PROSITE" id="PS50071"/>
    </source>
</evidence>
<evidence type="ECO:0000256" key="2">
    <source>
        <dbReference type="ARBA" id="ARBA00004123"/>
    </source>
</evidence>
<evidence type="ECO:0000256" key="3">
    <source>
        <dbReference type="ARBA" id="ARBA00009107"/>
    </source>
</evidence>
<comment type="subcellular location">
    <subcellularLocation>
        <location evidence="2 10 11">Nucleus</location>
    </subcellularLocation>
</comment>
<evidence type="ECO:0000256" key="9">
    <source>
        <dbReference type="ARBA" id="ARBA00023242"/>
    </source>
</evidence>
<reference evidence="14" key="1">
    <citation type="submission" date="2025-08" db="UniProtKB">
        <authorList>
            <consortium name="Ensembl"/>
        </authorList>
    </citation>
    <scope>IDENTIFICATION</scope>
</reference>
<dbReference type="CDD" id="cd00086">
    <property type="entry name" value="homeodomain"/>
    <property type="match status" value="1"/>
</dbReference>
<dbReference type="PROSITE" id="PS50071">
    <property type="entry name" value="HOMEOBOX_2"/>
    <property type="match status" value="1"/>
</dbReference>
<feature type="domain" description="Homeobox" evidence="13">
    <location>
        <begin position="127"/>
        <end position="187"/>
    </location>
</feature>
<dbReference type="PANTHER" id="PTHR45659">
    <property type="entry name" value="HOMEOBOX PROTEIN HOX"/>
    <property type="match status" value="1"/>
</dbReference>
<dbReference type="Proteomes" id="UP000261540">
    <property type="component" value="Unplaced"/>
</dbReference>
<dbReference type="AlphaFoldDB" id="A0A3B3R411"/>
<reference evidence="14" key="2">
    <citation type="submission" date="2025-09" db="UniProtKB">
        <authorList>
            <consortium name="Ensembl"/>
        </authorList>
    </citation>
    <scope>IDENTIFICATION</scope>
</reference>
<dbReference type="PROSITE" id="PS00027">
    <property type="entry name" value="HOMEOBOX_1"/>
    <property type="match status" value="1"/>
</dbReference>
<dbReference type="PRINTS" id="PR00024">
    <property type="entry name" value="HOMEOBOX"/>
</dbReference>
<sequence>MSSSYYEDGLFNKYTAGNSLFQNGDRVPYSLAPSGERPTYGPGTAAFSSSLSGLYNVNNAIYQSHSMFTSGYGQCPEAYGLRGNSYDQNLLCNDPTRSSCDKSGPETLSMPTDKHFRMYPWMRASDSDRKRGRQTYSRYQTLELEKEFHFNRYLTRRRRIEIAHALCLTERQIKIWFQNRRMKWKKDHKDNGQVAGSVTKVIEEEESEPVASVSVQATEKEKDNIVELEDSKQHI</sequence>
<keyword evidence="4" id="KW-0217">Developmental protein</keyword>
<evidence type="ECO:0000256" key="1">
    <source>
        <dbReference type="ARBA" id="ARBA00003263"/>
    </source>
</evidence>
<evidence type="ECO:0000256" key="10">
    <source>
        <dbReference type="PROSITE-ProRule" id="PRU00108"/>
    </source>
</evidence>
<dbReference type="GO" id="GO:0009952">
    <property type="term" value="P:anterior/posterior pattern specification"/>
    <property type="evidence" value="ECO:0007669"/>
    <property type="project" value="TreeGrafter"/>
</dbReference>
<evidence type="ECO:0000256" key="12">
    <source>
        <dbReference type="RuleBase" id="RU004442"/>
    </source>
</evidence>
<protein>
    <submittedName>
        <fullName evidence="14">Homeobox A7</fullName>
    </submittedName>
</protein>
<keyword evidence="15" id="KW-1185">Reference proteome</keyword>
<evidence type="ECO:0000313" key="14">
    <source>
        <dbReference type="Ensembl" id="ENSPKIP00000012426.1"/>
    </source>
</evidence>
<keyword evidence="5" id="KW-0805">Transcription regulation</keyword>
<comment type="function">
    <text evidence="1">Sequence-specific transcription factor which is part of a developmental regulatory system that provides cells with specific positional identities on the anterior-posterior axis.</text>
</comment>
<dbReference type="InterPro" id="IPR001827">
    <property type="entry name" value="Homeobox_Antennapedia_CS"/>
</dbReference>
<dbReference type="InterPro" id="IPR020479">
    <property type="entry name" value="HD_metazoa"/>
</dbReference>
<evidence type="ECO:0000313" key="15">
    <source>
        <dbReference type="Proteomes" id="UP000261540"/>
    </source>
</evidence>
<dbReference type="SUPFAM" id="SSF46689">
    <property type="entry name" value="Homeodomain-like"/>
    <property type="match status" value="1"/>
</dbReference>
<dbReference type="PROSITE" id="PS00032">
    <property type="entry name" value="ANTENNAPEDIA"/>
    <property type="match status" value="1"/>
</dbReference>
<feature type="DNA-binding region" description="Homeobox" evidence="10">
    <location>
        <begin position="129"/>
        <end position="188"/>
    </location>
</feature>
<evidence type="ECO:0000256" key="11">
    <source>
        <dbReference type="RuleBase" id="RU000682"/>
    </source>
</evidence>
<dbReference type="InterPro" id="IPR050296">
    <property type="entry name" value="Antp_homeobox"/>
</dbReference>
<comment type="similarity">
    <text evidence="3 12">Belongs to the Antp homeobox family.</text>
</comment>
<dbReference type="SMART" id="SM00389">
    <property type="entry name" value="HOX"/>
    <property type="match status" value="1"/>
</dbReference>
<dbReference type="GeneTree" id="ENSGT00940000161013"/>
<dbReference type="Gene3D" id="1.10.10.60">
    <property type="entry name" value="Homeodomain-like"/>
    <property type="match status" value="1"/>
</dbReference>
<dbReference type="Pfam" id="PF00046">
    <property type="entry name" value="Homeodomain"/>
    <property type="match status" value="1"/>
</dbReference>
<dbReference type="PANTHER" id="PTHR45659:SF10">
    <property type="entry name" value="HOMEOBOX PROTEIN HOX-A5"/>
    <property type="match status" value="1"/>
</dbReference>
<evidence type="ECO:0000256" key="4">
    <source>
        <dbReference type="ARBA" id="ARBA00022473"/>
    </source>
</evidence>
<dbReference type="PRINTS" id="PR00025">
    <property type="entry name" value="ANTENNAPEDIA"/>
</dbReference>
<proteinExistence type="inferred from homology"/>
<dbReference type="STRING" id="1676925.ENSPKIP00000012426"/>
<evidence type="ECO:0000256" key="5">
    <source>
        <dbReference type="ARBA" id="ARBA00023015"/>
    </source>
</evidence>
<organism evidence="14 15">
    <name type="scientific">Paramormyrops kingsleyae</name>
    <dbReference type="NCBI Taxonomy" id="1676925"/>
    <lineage>
        <taxon>Eukaryota</taxon>
        <taxon>Metazoa</taxon>
        <taxon>Chordata</taxon>
        <taxon>Craniata</taxon>
        <taxon>Vertebrata</taxon>
        <taxon>Euteleostomi</taxon>
        <taxon>Actinopterygii</taxon>
        <taxon>Neopterygii</taxon>
        <taxon>Teleostei</taxon>
        <taxon>Osteoglossocephala</taxon>
        <taxon>Osteoglossomorpha</taxon>
        <taxon>Osteoglossiformes</taxon>
        <taxon>Mormyridae</taxon>
        <taxon>Paramormyrops</taxon>
    </lineage>
</organism>
<keyword evidence="9 10" id="KW-0539">Nucleus</keyword>
<dbReference type="InterPro" id="IPR001356">
    <property type="entry name" value="HD"/>
</dbReference>
<dbReference type="GO" id="GO:0005634">
    <property type="term" value="C:nucleus"/>
    <property type="evidence" value="ECO:0007669"/>
    <property type="project" value="UniProtKB-SubCell"/>
</dbReference>
<dbReference type="InterPro" id="IPR017970">
    <property type="entry name" value="Homeobox_CS"/>
</dbReference>
<name>A0A3B3R411_9TELE</name>